<dbReference type="InterPro" id="IPR053146">
    <property type="entry name" value="QDO-like"/>
</dbReference>
<feature type="domain" description="Cupin type-2" evidence="1">
    <location>
        <begin position="41"/>
        <end position="107"/>
    </location>
</feature>
<accession>A0ABQ3ZUP9</accession>
<dbReference type="Pfam" id="PF07883">
    <property type="entry name" value="Cupin_2"/>
    <property type="match status" value="1"/>
</dbReference>
<dbReference type="EMBL" id="BOMN01000070">
    <property type="protein sequence ID" value="GIE22288.1"/>
    <property type="molecule type" value="Genomic_DNA"/>
</dbReference>
<proteinExistence type="predicted"/>
<reference evidence="2 3" key="1">
    <citation type="submission" date="2021-01" db="EMBL/GenBank/DDBJ databases">
        <title>Whole genome shotgun sequence of Actinoplanes humidus NBRC 14915.</title>
        <authorList>
            <person name="Komaki H."/>
            <person name="Tamura T."/>
        </authorList>
    </citation>
    <scope>NUCLEOTIDE SEQUENCE [LARGE SCALE GENOMIC DNA]</scope>
    <source>
        <strain evidence="2 3">NBRC 14915</strain>
    </source>
</reference>
<protein>
    <submittedName>
        <fullName evidence="2">Cupin</fullName>
    </submittedName>
</protein>
<comment type="caution">
    <text evidence="2">The sequence shown here is derived from an EMBL/GenBank/DDBJ whole genome shotgun (WGS) entry which is preliminary data.</text>
</comment>
<evidence type="ECO:0000313" key="2">
    <source>
        <dbReference type="EMBL" id="GIE22288.1"/>
    </source>
</evidence>
<dbReference type="Gene3D" id="2.60.120.10">
    <property type="entry name" value="Jelly Rolls"/>
    <property type="match status" value="1"/>
</dbReference>
<name>A0ABQ3ZUP9_9ACTN</name>
<evidence type="ECO:0000313" key="3">
    <source>
        <dbReference type="Proteomes" id="UP000603200"/>
    </source>
</evidence>
<organism evidence="2 3">
    <name type="scientific">Winogradskya humida</name>
    <dbReference type="NCBI Taxonomy" id="113566"/>
    <lineage>
        <taxon>Bacteria</taxon>
        <taxon>Bacillati</taxon>
        <taxon>Actinomycetota</taxon>
        <taxon>Actinomycetes</taxon>
        <taxon>Micromonosporales</taxon>
        <taxon>Micromonosporaceae</taxon>
        <taxon>Winogradskya</taxon>
    </lineage>
</organism>
<dbReference type="PANTHER" id="PTHR36440">
    <property type="entry name" value="PUTATIVE (AFU_ORTHOLOGUE AFUA_8G07350)-RELATED"/>
    <property type="match status" value="1"/>
</dbReference>
<sequence>MTLPYMSRSGSEQQFAWIGGGVQRIVVDAEASGGRLTAIRQSMHGGAASPVHVHAREDETIFLLAGSGTFWAGDQRWDLTSGDTVFLPRGVPHTYVLTSQDVELLTICNPAGFEEFVRAAGWDLSAPLPEDWVLDVEALARAAEATGQTVLGPPLGSGDVMPPEYLRR</sequence>
<evidence type="ECO:0000259" key="1">
    <source>
        <dbReference type="Pfam" id="PF07883"/>
    </source>
</evidence>
<dbReference type="Proteomes" id="UP000603200">
    <property type="component" value="Unassembled WGS sequence"/>
</dbReference>
<dbReference type="InterPro" id="IPR014710">
    <property type="entry name" value="RmlC-like_jellyroll"/>
</dbReference>
<dbReference type="InterPro" id="IPR013096">
    <property type="entry name" value="Cupin_2"/>
</dbReference>
<dbReference type="InterPro" id="IPR011051">
    <property type="entry name" value="RmlC_Cupin_sf"/>
</dbReference>
<dbReference type="SUPFAM" id="SSF51182">
    <property type="entry name" value="RmlC-like cupins"/>
    <property type="match status" value="1"/>
</dbReference>
<gene>
    <name evidence="2" type="ORF">Ahu01nite_053900</name>
</gene>
<dbReference type="PANTHER" id="PTHR36440:SF1">
    <property type="entry name" value="PUTATIVE (AFU_ORTHOLOGUE AFUA_8G07350)-RELATED"/>
    <property type="match status" value="1"/>
</dbReference>
<keyword evidence="3" id="KW-1185">Reference proteome</keyword>